<evidence type="ECO:0000313" key="1">
    <source>
        <dbReference type="EMBL" id="DAF53902.1"/>
    </source>
</evidence>
<name>A0A8S5SSG6_9CAUD</name>
<dbReference type="EMBL" id="BK032666">
    <property type="protein sequence ID" value="DAF53902.1"/>
    <property type="molecule type" value="Genomic_DNA"/>
</dbReference>
<organism evidence="1">
    <name type="scientific">Myoviridae sp. ct2Qy24</name>
    <dbReference type="NCBI Taxonomy" id="2827656"/>
    <lineage>
        <taxon>Viruses</taxon>
        <taxon>Duplodnaviria</taxon>
        <taxon>Heunggongvirae</taxon>
        <taxon>Uroviricota</taxon>
        <taxon>Caudoviricetes</taxon>
    </lineage>
</organism>
<proteinExistence type="predicted"/>
<sequence length="39" mass="4771">METRLGAFYDTIFGSIEFCRIMVYDEAKCIVWEEEKWNF</sequence>
<protein>
    <submittedName>
        <fullName evidence="1">Uncharacterized protein</fullName>
    </submittedName>
</protein>
<reference evidence="1" key="1">
    <citation type="journal article" date="2021" name="Proc. Natl. Acad. Sci. U.S.A.">
        <title>A Catalog of Tens of Thousands of Viruses from Human Metagenomes Reveals Hidden Associations with Chronic Diseases.</title>
        <authorList>
            <person name="Tisza M.J."/>
            <person name="Buck C.B."/>
        </authorList>
    </citation>
    <scope>NUCLEOTIDE SEQUENCE</scope>
    <source>
        <strain evidence="1">Ct2Qy24</strain>
    </source>
</reference>
<accession>A0A8S5SSG6</accession>